<protein>
    <submittedName>
        <fullName evidence="2">Uncharacterized protein</fullName>
    </submittedName>
</protein>
<proteinExistence type="predicted"/>
<sequence length="36" mass="4226">MILYVVVWVTLGDYMLMSLCPYLLVLIKSHLESLLR</sequence>
<dbReference type="EMBL" id="PP926511">
    <property type="protein sequence ID" value="XDJ01148.1"/>
    <property type="molecule type" value="Genomic_DNA"/>
</dbReference>
<name>A0AB39C464_9CAUD</name>
<organism evidence="2">
    <name type="scientific">Klebsiella phage PMBT70</name>
    <dbReference type="NCBI Taxonomy" id="3229741"/>
    <lineage>
        <taxon>Viruses</taxon>
        <taxon>Duplodnaviria</taxon>
        <taxon>Heunggongvirae</taxon>
        <taxon>Uroviricota</taxon>
        <taxon>Caudoviricetes</taxon>
    </lineage>
</organism>
<reference evidence="2" key="1">
    <citation type="submission" date="2024-06" db="EMBL/GenBank/DDBJ databases">
        <title>This phage originates from the Bacteriophage catalogue of the Bacteriophage Competence Centre, Department of Microbiology und Biotechnology, Max Rubner-Institut, Kiel, Germany.</title>
        <authorList>
            <person name="Sprotte S."/>
            <person name="Brinks E."/>
            <person name="Hille F."/>
        </authorList>
    </citation>
    <scope>NUCLEOTIDE SEQUENCE</scope>
</reference>
<accession>A0AB39C464</accession>
<keyword evidence="1" id="KW-1133">Transmembrane helix</keyword>
<evidence type="ECO:0000256" key="1">
    <source>
        <dbReference type="SAM" id="Phobius"/>
    </source>
</evidence>
<keyword evidence="1" id="KW-0472">Membrane</keyword>
<keyword evidence="1" id="KW-0812">Transmembrane</keyword>
<feature type="transmembrane region" description="Helical" evidence="1">
    <location>
        <begin position="6"/>
        <end position="27"/>
    </location>
</feature>
<evidence type="ECO:0000313" key="2">
    <source>
        <dbReference type="EMBL" id="XDJ01148.1"/>
    </source>
</evidence>